<name>A0ABV0TRG3_9TELE</name>
<reference evidence="2 3" key="1">
    <citation type="submission" date="2021-06" db="EMBL/GenBank/DDBJ databases">
        <authorList>
            <person name="Palmer J.M."/>
        </authorList>
    </citation>
    <scope>NUCLEOTIDE SEQUENCE [LARGE SCALE GENOMIC DNA]</scope>
    <source>
        <strain evidence="3">if_2019</strain>
        <tissue evidence="2">Muscle</tissue>
    </source>
</reference>
<evidence type="ECO:0000313" key="3">
    <source>
        <dbReference type="Proteomes" id="UP001482620"/>
    </source>
</evidence>
<feature type="region of interest" description="Disordered" evidence="1">
    <location>
        <begin position="1"/>
        <end position="67"/>
    </location>
</feature>
<feature type="compositionally biased region" description="Basic and acidic residues" evidence="1">
    <location>
        <begin position="43"/>
        <end position="61"/>
    </location>
</feature>
<organism evidence="2 3">
    <name type="scientific">Ilyodon furcidens</name>
    <name type="common">goldbreast splitfin</name>
    <dbReference type="NCBI Taxonomy" id="33524"/>
    <lineage>
        <taxon>Eukaryota</taxon>
        <taxon>Metazoa</taxon>
        <taxon>Chordata</taxon>
        <taxon>Craniata</taxon>
        <taxon>Vertebrata</taxon>
        <taxon>Euteleostomi</taxon>
        <taxon>Actinopterygii</taxon>
        <taxon>Neopterygii</taxon>
        <taxon>Teleostei</taxon>
        <taxon>Neoteleostei</taxon>
        <taxon>Acanthomorphata</taxon>
        <taxon>Ovalentaria</taxon>
        <taxon>Atherinomorphae</taxon>
        <taxon>Cyprinodontiformes</taxon>
        <taxon>Goodeidae</taxon>
        <taxon>Ilyodon</taxon>
    </lineage>
</organism>
<gene>
    <name evidence="2" type="ORF">ILYODFUR_037937</name>
</gene>
<accession>A0ABV0TRG3</accession>
<sequence length="67" mass="7573">MNQSQQLGGSAPISGPPGMKNNQHLLRRERSVKWTKASQTIKEQLRRRAAETKTNREKTEAQEPISS</sequence>
<keyword evidence="3" id="KW-1185">Reference proteome</keyword>
<dbReference type="Proteomes" id="UP001482620">
    <property type="component" value="Unassembled WGS sequence"/>
</dbReference>
<evidence type="ECO:0000313" key="2">
    <source>
        <dbReference type="EMBL" id="MEQ2235076.1"/>
    </source>
</evidence>
<evidence type="ECO:0000256" key="1">
    <source>
        <dbReference type="SAM" id="MobiDB-lite"/>
    </source>
</evidence>
<comment type="caution">
    <text evidence="2">The sequence shown here is derived from an EMBL/GenBank/DDBJ whole genome shotgun (WGS) entry which is preliminary data.</text>
</comment>
<dbReference type="EMBL" id="JAHRIQ010043581">
    <property type="protein sequence ID" value="MEQ2235076.1"/>
    <property type="molecule type" value="Genomic_DNA"/>
</dbReference>
<protein>
    <submittedName>
        <fullName evidence="2">Uncharacterized protein</fullName>
    </submittedName>
</protein>
<proteinExistence type="predicted"/>